<dbReference type="GO" id="GO:0005524">
    <property type="term" value="F:ATP binding"/>
    <property type="evidence" value="ECO:0007669"/>
    <property type="project" value="UniProtKB-KW"/>
</dbReference>
<dbReference type="PANTHER" id="PTHR43394:SF1">
    <property type="entry name" value="ATP-BINDING CASSETTE SUB-FAMILY B MEMBER 10, MITOCHONDRIAL"/>
    <property type="match status" value="1"/>
</dbReference>
<keyword evidence="6 12" id="KW-0067">ATP-binding</keyword>
<dbReference type="Pfam" id="PF00005">
    <property type="entry name" value="ABC_tran"/>
    <property type="match status" value="1"/>
</dbReference>
<dbReference type="InterPro" id="IPR003593">
    <property type="entry name" value="AAA+_ATPase"/>
</dbReference>
<keyword evidence="7 9" id="KW-1133">Transmembrane helix</keyword>
<feature type="transmembrane region" description="Helical" evidence="9">
    <location>
        <begin position="165"/>
        <end position="187"/>
    </location>
</feature>
<dbReference type="PROSITE" id="PS50929">
    <property type="entry name" value="ABC_TM1F"/>
    <property type="match status" value="1"/>
</dbReference>
<dbReference type="SUPFAM" id="SSF90123">
    <property type="entry name" value="ABC transporter transmembrane region"/>
    <property type="match status" value="1"/>
</dbReference>
<keyword evidence="2" id="KW-0813">Transport</keyword>
<reference evidence="12" key="1">
    <citation type="submission" date="2003-11" db="EMBL/GenBank/DDBJ databases">
        <authorList>
            <person name="Heidelberg J.F."/>
            <person name="Eisen J.A."/>
            <person name="Nelson W.C."/>
            <person name="DeLong E.F."/>
        </authorList>
    </citation>
    <scope>NUCLEOTIDE SEQUENCE</scope>
</reference>
<evidence type="ECO:0000313" key="12">
    <source>
        <dbReference type="EMBL" id="AAR38388.1"/>
    </source>
</evidence>
<dbReference type="InterPro" id="IPR011527">
    <property type="entry name" value="ABC1_TM_dom"/>
</dbReference>
<evidence type="ECO:0000256" key="5">
    <source>
        <dbReference type="ARBA" id="ARBA00022741"/>
    </source>
</evidence>
<evidence type="ECO:0000256" key="9">
    <source>
        <dbReference type="SAM" id="Phobius"/>
    </source>
</evidence>
<evidence type="ECO:0000256" key="3">
    <source>
        <dbReference type="ARBA" id="ARBA00022475"/>
    </source>
</evidence>
<evidence type="ECO:0000259" key="10">
    <source>
        <dbReference type="PROSITE" id="PS50893"/>
    </source>
</evidence>
<evidence type="ECO:0000256" key="6">
    <source>
        <dbReference type="ARBA" id="ARBA00022840"/>
    </source>
</evidence>
<feature type="transmembrane region" description="Helical" evidence="9">
    <location>
        <begin position="61"/>
        <end position="79"/>
    </location>
</feature>
<reference evidence="12" key="2">
    <citation type="submission" date="2003-12" db="EMBL/GenBank/DDBJ databases">
        <title>Monterey Bay Coastal Ocean Microbial Observatory environmental clone sequencing.</title>
        <authorList>
            <person name="DeLong E.F."/>
        </authorList>
    </citation>
    <scope>NUCLEOTIDE SEQUENCE</scope>
</reference>
<dbReference type="PROSITE" id="PS00211">
    <property type="entry name" value="ABC_TRANSPORTER_1"/>
    <property type="match status" value="1"/>
</dbReference>
<dbReference type="InterPro" id="IPR036640">
    <property type="entry name" value="ABC1_TM_sf"/>
</dbReference>
<keyword evidence="3" id="KW-1003">Cell membrane</keyword>
<dbReference type="InterPro" id="IPR017871">
    <property type="entry name" value="ABC_transporter-like_CS"/>
</dbReference>
<protein>
    <submittedName>
        <fullName evidence="12">ABC transporter, ATP-binding/permease protein</fullName>
    </submittedName>
</protein>
<evidence type="ECO:0000256" key="4">
    <source>
        <dbReference type="ARBA" id="ARBA00022692"/>
    </source>
</evidence>
<accession>Q6SF34</accession>
<evidence type="ECO:0000259" key="11">
    <source>
        <dbReference type="PROSITE" id="PS50929"/>
    </source>
</evidence>
<evidence type="ECO:0000256" key="7">
    <source>
        <dbReference type="ARBA" id="ARBA00022989"/>
    </source>
</evidence>
<dbReference type="GO" id="GO:0016887">
    <property type="term" value="F:ATP hydrolysis activity"/>
    <property type="evidence" value="ECO:0007669"/>
    <property type="project" value="InterPro"/>
</dbReference>
<organism evidence="12">
    <name type="scientific">uncultured marine bacterium 582</name>
    <dbReference type="NCBI Taxonomy" id="257402"/>
    <lineage>
        <taxon>Bacteria</taxon>
        <taxon>environmental samples</taxon>
    </lineage>
</organism>
<dbReference type="Pfam" id="PF00664">
    <property type="entry name" value="ABC_membrane"/>
    <property type="match status" value="1"/>
</dbReference>
<dbReference type="PANTHER" id="PTHR43394">
    <property type="entry name" value="ATP-DEPENDENT PERMEASE MDL1, MITOCHONDRIAL"/>
    <property type="match status" value="1"/>
</dbReference>
<dbReference type="Gene3D" id="3.40.50.300">
    <property type="entry name" value="P-loop containing nucleotide triphosphate hydrolases"/>
    <property type="match status" value="1"/>
</dbReference>
<sequence>MSDSPQQGLFRWLWHAYMARHIWVILLAMLFMTIEGSMLGAMSYIMKPMFDQVFVGGDADAALFVGLLILGIFILRASASIAQKVLLARLSEVTAAHIRTDMIGHLMRLDGDFHATHPPGLVMQRIEGDVGSINQVWATIITGAGRDFVAVIALMAVAVSVDWRWTLIACIATPFLILPSILVQHFVRSNARLVRDISADLSTRLNEIFHGINPIKLNTLEDYQVNRYRALAKKRINFQTKAVLGQGGMSGIMDVMSGIGFLAVVVYGANEIISGQKSVGDFMSFFTAIGLAFEPLRRLGTLSATLQIAAAGIERVKGLLDFKPSLLSPETPDTAPSGAPVIALENVSLSYAGTEVLKNVSFTAEAGKTTALVGASGAGKSTIFNLLTRLVDPQIGKITLSGVSVDSLRLEDLRQLYSVVAQDALLFDESLRENILLGQTDIAPETLQVVLDAAHISDFLPRLTKGLETPVGPRGSLLSGGQRQRVAIARALLRNTPILLLDEATSALDAQSENMVQAALDKLSKGRTTLVIAHRLATIRNADKIIVMAHGKVVEIGTHEALMARNGAYAELYNLQLNEAKTA</sequence>
<dbReference type="CDD" id="cd18552">
    <property type="entry name" value="ABC_6TM_MsbA_like"/>
    <property type="match status" value="1"/>
</dbReference>
<keyword evidence="5" id="KW-0547">Nucleotide-binding</keyword>
<dbReference type="GO" id="GO:0005886">
    <property type="term" value="C:plasma membrane"/>
    <property type="evidence" value="ECO:0007669"/>
    <property type="project" value="UniProtKB-SubCell"/>
</dbReference>
<feature type="domain" description="ABC transmembrane type-1" evidence="11">
    <location>
        <begin position="26"/>
        <end position="307"/>
    </location>
</feature>
<dbReference type="Gene3D" id="1.20.1560.10">
    <property type="entry name" value="ABC transporter type 1, transmembrane domain"/>
    <property type="match status" value="1"/>
</dbReference>
<dbReference type="SUPFAM" id="SSF52540">
    <property type="entry name" value="P-loop containing nucleoside triphosphate hydrolases"/>
    <property type="match status" value="1"/>
</dbReference>
<dbReference type="EMBL" id="AY458649">
    <property type="protein sequence ID" value="AAR38388.1"/>
    <property type="molecule type" value="Genomic_DNA"/>
</dbReference>
<name>Q6SF34_9BACT</name>
<proteinExistence type="predicted"/>
<gene>
    <name evidence="12" type="ORF">MBMO_EBAC080-L028H02.51</name>
</gene>
<keyword evidence="4 9" id="KW-0812">Transmembrane</keyword>
<dbReference type="SMART" id="SM00382">
    <property type="entry name" value="AAA"/>
    <property type="match status" value="1"/>
</dbReference>
<comment type="subcellular location">
    <subcellularLocation>
        <location evidence="1">Cell membrane</location>
        <topology evidence="1">Multi-pass membrane protein</topology>
    </subcellularLocation>
</comment>
<feature type="domain" description="ABC transporter" evidence="10">
    <location>
        <begin position="342"/>
        <end position="575"/>
    </location>
</feature>
<dbReference type="FunFam" id="3.40.50.300:FF:000221">
    <property type="entry name" value="Multidrug ABC transporter ATP-binding protein"/>
    <property type="match status" value="1"/>
</dbReference>
<evidence type="ECO:0000256" key="8">
    <source>
        <dbReference type="ARBA" id="ARBA00023136"/>
    </source>
</evidence>
<feature type="transmembrane region" description="Helical" evidence="9">
    <location>
        <begin position="243"/>
        <end position="269"/>
    </location>
</feature>
<dbReference type="InterPro" id="IPR039421">
    <property type="entry name" value="Type_1_exporter"/>
</dbReference>
<evidence type="ECO:0000256" key="2">
    <source>
        <dbReference type="ARBA" id="ARBA00022448"/>
    </source>
</evidence>
<dbReference type="InterPro" id="IPR003439">
    <property type="entry name" value="ABC_transporter-like_ATP-bd"/>
</dbReference>
<dbReference type="AlphaFoldDB" id="Q6SF34"/>
<feature type="transmembrane region" description="Helical" evidence="9">
    <location>
        <begin position="136"/>
        <end position="159"/>
    </location>
</feature>
<evidence type="ECO:0000256" key="1">
    <source>
        <dbReference type="ARBA" id="ARBA00004651"/>
    </source>
</evidence>
<dbReference type="GO" id="GO:0015421">
    <property type="term" value="F:ABC-type oligopeptide transporter activity"/>
    <property type="evidence" value="ECO:0007669"/>
    <property type="project" value="TreeGrafter"/>
</dbReference>
<keyword evidence="8 9" id="KW-0472">Membrane</keyword>
<dbReference type="PROSITE" id="PS50893">
    <property type="entry name" value="ABC_TRANSPORTER_2"/>
    <property type="match status" value="1"/>
</dbReference>
<dbReference type="InterPro" id="IPR027417">
    <property type="entry name" value="P-loop_NTPase"/>
</dbReference>
<feature type="transmembrane region" description="Helical" evidence="9">
    <location>
        <begin position="21"/>
        <end position="41"/>
    </location>
</feature>